<gene>
    <name evidence="7 11" type="primary">gcvT</name>
    <name evidence="11" type="ORF">CUROG_01395</name>
</gene>
<dbReference type="PIRSF" id="PIRSF006487">
    <property type="entry name" value="GcvT"/>
    <property type="match status" value="1"/>
</dbReference>
<comment type="catalytic activity">
    <reaction evidence="6 7">
        <text>N(6)-[(R)-S(8)-aminomethyldihydrolipoyl]-L-lysyl-[protein] + (6S)-5,6,7,8-tetrahydrofolate = N(6)-[(R)-dihydrolipoyl]-L-lysyl-[protein] + (6R)-5,10-methylene-5,6,7,8-tetrahydrofolate + NH4(+)</text>
        <dbReference type="Rhea" id="RHEA:16945"/>
        <dbReference type="Rhea" id="RHEA-COMP:10475"/>
        <dbReference type="Rhea" id="RHEA-COMP:10492"/>
        <dbReference type="ChEBI" id="CHEBI:15636"/>
        <dbReference type="ChEBI" id="CHEBI:28938"/>
        <dbReference type="ChEBI" id="CHEBI:57453"/>
        <dbReference type="ChEBI" id="CHEBI:83100"/>
        <dbReference type="ChEBI" id="CHEBI:83143"/>
        <dbReference type="EC" id="2.1.2.10"/>
    </reaction>
</comment>
<dbReference type="GO" id="GO:0008168">
    <property type="term" value="F:methyltransferase activity"/>
    <property type="evidence" value="ECO:0007669"/>
    <property type="project" value="UniProtKB-KW"/>
</dbReference>
<evidence type="ECO:0000256" key="5">
    <source>
        <dbReference type="ARBA" id="ARBA00031395"/>
    </source>
</evidence>
<keyword evidence="3 7" id="KW-0032">Aminotransferase</keyword>
<dbReference type="OrthoDB" id="9774591at2"/>
<dbReference type="EMBL" id="CP045032">
    <property type="protein sequence ID" value="QFQ01679.1"/>
    <property type="molecule type" value="Genomic_DNA"/>
</dbReference>
<dbReference type="InterPro" id="IPR006222">
    <property type="entry name" value="GCVT_N"/>
</dbReference>
<dbReference type="NCBIfam" id="NF001567">
    <property type="entry name" value="PRK00389.1"/>
    <property type="match status" value="1"/>
</dbReference>
<sequence length="394" mass="41513">MSNELKVTALHAVHDKLGARFTDFGGWDMPLKYGSELEEHHAVRKAVGVFDLSHMGEVFVSGPQAAEFLDHALISRISAVKIGKAKYSMICTEQGTIIDDLITYRLGDTDFLVVPNAGNVAPVFAALSERAQGYDVTVDNQSENRSMIAVQGPKAVEVMLEIVENVTDAPEGSGAGETVVEAVNGVGYYAAFQGIVAGQPVIIARTGYTGEDGFEIIVENDGAEVVWAAAMAKALQLDGKPCGLACRDTLRLEAGMPLYGNELSLELTPVDAGLGVLAATKSKDSFVGRDAIVAAKEEGTKQQLVGLVGEGRRAARGGYELFLADGEGAGEAGPIGKVTSGALSPTLGYPIALAYVTTEAVEAGVGEGATVEVDIRGKRFPYKVVALPFYKREK</sequence>
<dbReference type="InterPro" id="IPR022903">
    <property type="entry name" value="GcvT_bac"/>
</dbReference>
<keyword evidence="11" id="KW-0489">Methyltransferase</keyword>
<dbReference type="NCBIfam" id="TIGR00528">
    <property type="entry name" value="gcvT"/>
    <property type="match status" value="1"/>
</dbReference>
<protein>
    <recommendedName>
        <fullName evidence="2 7">Aminomethyltransferase</fullName>
        <ecNumber evidence="2 7">2.1.2.10</ecNumber>
    </recommendedName>
    <alternativeName>
        <fullName evidence="5 7">Glycine cleavage system T protein</fullName>
    </alternativeName>
</protein>
<proteinExistence type="inferred from homology"/>
<feature type="domain" description="GCVT N-terminal" evidence="9">
    <location>
        <begin position="10"/>
        <end position="280"/>
    </location>
</feature>
<dbReference type="Proteomes" id="UP000326711">
    <property type="component" value="Chromosome"/>
</dbReference>
<dbReference type="GO" id="GO:0005829">
    <property type="term" value="C:cytosol"/>
    <property type="evidence" value="ECO:0007669"/>
    <property type="project" value="TreeGrafter"/>
</dbReference>
<dbReference type="AlphaFoldDB" id="A0A5J6Z8M6"/>
<keyword evidence="12" id="KW-1185">Reference proteome</keyword>
<dbReference type="InterPro" id="IPR013977">
    <property type="entry name" value="GcvT_C"/>
</dbReference>
<evidence type="ECO:0000256" key="7">
    <source>
        <dbReference type="HAMAP-Rule" id="MF_00259"/>
    </source>
</evidence>
<evidence type="ECO:0000313" key="11">
    <source>
        <dbReference type="EMBL" id="QFQ01679.1"/>
    </source>
</evidence>
<dbReference type="Gene3D" id="2.40.30.110">
    <property type="entry name" value="Aminomethyltransferase beta-barrel domains"/>
    <property type="match status" value="1"/>
</dbReference>
<evidence type="ECO:0000256" key="3">
    <source>
        <dbReference type="ARBA" id="ARBA00022576"/>
    </source>
</evidence>
<evidence type="ECO:0000256" key="1">
    <source>
        <dbReference type="ARBA" id="ARBA00008609"/>
    </source>
</evidence>
<dbReference type="PANTHER" id="PTHR43757">
    <property type="entry name" value="AMINOMETHYLTRANSFERASE"/>
    <property type="match status" value="1"/>
</dbReference>
<dbReference type="SUPFAM" id="SSF103025">
    <property type="entry name" value="Folate-binding domain"/>
    <property type="match status" value="1"/>
</dbReference>
<comment type="subunit">
    <text evidence="7">The glycine cleavage system is composed of four proteins: P, T, L and H.</text>
</comment>
<dbReference type="GO" id="GO:0032259">
    <property type="term" value="P:methylation"/>
    <property type="evidence" value="ECO:0007669"/>
    <property type="project" value="UniProtKB-KW"/>
</dbReference>
<organism evidence="11 12">
    <name type="scientific">Corynebacterium urogenitale</name>
    <dbReference type="NCBI Taxonomy" id="2487892"/>
    <lineage>
        <taxon>Bacteria</taxon>
        <taxon>Bacillati</taxon>
        <taxon>Actinomycetota</taxon>
        <taxon>Actinomycetes</taxon>
        <taxon>Mycobacteriales</taxon>
        <taxon>Corynebacteriaceae</taxon>
        <taxon>Corynebacterium</taxon>
    </lineage>
</organism>
<evidence type="ECO:0000256" key="4">
    <source>
        <dbReference type="ARBA" id="ARBA00022679"/>
    </source>
</evidence>
<comment type="function">
    <text evidence="7">The glycine cleavage system catalyzes the degradation of glycine.</text>
</comment>
<dbReference type="InterPro" id="IPR027266">
    <property type="entry name" value="TrmE/GcvT-like"/>
</dbReference>
<reference evidence="12" key="1">
    <citation type="submission" date="2019-10" db="EMBL/GenBank/DDBJ databases">
        <title>Complete genome sequence of Corynebacterium urogenitalis DSM 108747, isolated from the genital tract of a cow.</title>
        <authorList>
            <person name="Ruckert C."/>
            <person name="Ballas P."/>
            <person name="Wagener K."/>
            <person name="Drillich M."/>
            <person name="Kaempfer P."/>
            <person name="Busse H.-J."/>
            <person name="Ehling-Schulz M."/>
        </authorList>
    </citation>
    <scope>NUCLEOTIDE SEQUENCE [LARGE SCALE GENOMIC DNA]</scope>
    <source>
        <strain evidence="12">LMM 1652</strain>
    </source>
</reference>
<dbReference type="GO" id="GO:0019464">
    <property type="term" value="P:glycine decarboxylation via glycine cleavage system"/>
    <property type="evidence" value="ECO:0007669"/>
    <property type="project" value="UniProtKB-UniRule"/>
</dbReference>
<dbReference type="EC" id="2.1.2.10" evidence="2 7"/>
<feature type="domain" description="Aminomethyltransferase C-terminal" evidence="10">
    <location>
        <begin position="303"/>
        <end position="391"/>
    </location>
</feature>
<dbReference type="HAMAP" id="MF_00259">
    <property type="entry name" value="GcvT"/>
    <property type="match status" value="1"/>
</dbReference>
<evidence type="ECO:0000259" key="9">
    <source>
        <dbReference type="Pfam" id="PF01571"/>
    </source>
</evidence>
<dbReference type="GO" id="GO:0008483">
    <property type="term" value="F:transaminase activity"/>
    <property type="evidence" value="ECO:0007669"/>
    <property type="project" value="UniProtKB-KW"/>
</dbReference>
<dbReference type="SUPFAM" id="SSF101790">
    <property type="entry name" value="Aminomethyltransferase beta-barrel domain"/>
    <property type="match status" value="1"/>
</dbReference>
<dbReference type="Pfam" id="PF08669">
    <property type="entry name" value="GCV_T_C"/>
    <property type="match status" value="1"/>
</dbReference>
<evidence type="ECO:0000259" key="10">
    <source>
        <dbReference type="Pfam" id="PF08669"/>
    </source>
</evidence>
<dbReference type="PANTHER" id="PTHR43757:SF2">
    <property type="entry name" value="AMINOMETHYLTRANSFERASE, MITOCHONDRIAL"/>
    <property type="match status" value="1"/>
</dbReference>
<evidence type="ECO:0000313" key="12">
    <source>
        <dbReference type="Proteomes" id="UP000326711"/>
    </source>
</evidence>
<name>A0A5J6Z8M6_9CORY</name>
<dbReference type="InterPro" id="IPR006223">
    <property type="entry name" value="GcvT"/>
</dbReference>
<dbReference type="InterPro" id="IPR028896">
    <property type="entry name" value="GcvT/YgfZ/DmdA"/>
</dbReference>
<dbReference type="GO" id="GO:0005960">
    <property type="term" value="C:glycine cleavage complex"/>
    <property type="evidence" value="ECO:0007669"/>
    <property type="project" value="InterPro"/>
</dbReference>
<accession>A0A5J6Z8M6</accession>
<evidence type="ECO:0000256" key="2">
    <source>
        <dbReference type="ARBA" id="ARBA00012616"/>
    </source>
</evidence>
<dbReference type="Gene3D" id="3.30.70.1400">
    <property type="entry name" value="Aminomethyltransferase beta-barrel domains"/>
    <property type="match status" value="1"/>
</dbReference>
<dbReference type="KEGG" id="cuo:CUROG_01395"/>
<dbReference type="InterPro" id="IPR029043">
    <property type="entry name" value="GcvT/YgfZ_C"/>
</dbReference>
<dbReference type="Pfam" id="PF01571">
    <property type="entry name" value="GCV_T"/>
    <property type="match status" value="1"/>
</dbReference>
<evidence type="ECO:0000256" key="8">
    <source>
        <dbReference type="PIRSR" id="PIRSR006487-1"/>
    </source>
</evidence>
<dbReference type="Gene3D" id="3.30.1360.120">
    <property type="entry name" value="Probable tRNA modification gtpase trme, domain 1"/>
    <property type="match status" value="1"/>
</dbReference>
<dbReference type="Gene3D" id="4.10.1250.10">
    <property type="entry name" value="Aminomethyltransferase fragment"/>
    <property type="match status" value="1"/>
</dbReference>
<evidence type="ECO:0000256" key="6">
    <source>
        <dbReference type="ARBA" id="ARBA00047665"/>
    </source>
</evidence>
<keyword evidence="4 7" id="KW-0808">Transferase</keyword>
<comment type="similarity">
    <text evidence="1 7">Belongs to the GcvT family.</text>
</comment>
<dbReference type="RefSeq" id="WP_151902151.1">
    <property type="nucleotide sequence ID" value="NZ_CP045032.1"/>
</dbReference>
<feature type="binding site" evidence="8">
    <location>
        <position position="215"/>
    </location>
    <ligand>
        <name>substrate</name>
    </ligand>
</feature>
<dbReference type="GO" id="GO:0004047">
    <property type="term" value="F:aminomethyltransferase activity"/>
    <property type="evidence" value="ECO:0007669"/>
    <property type="project" value="UniProtKB-UniRule"/>
</dbReference>